<protein>
    <submittedName>
        <fullName evidence="3">Uncharacterized protein</fullName>
    </submittedName>
</protein>
<organism evidence="3 4">
    <name type="scientific">Alkalibacterium putridalgicola</name>
    <dbReference type="NCBI Taxonomy" id="426703"/>
    <lineage>
        <taxon>Bacteria</taxon>
        <taxon>Bacillati</taxon>
        <taxon>Bacillota</taxon>
        <taxon>Bacilli</taxon>
        <taxon>Lactobacillales</taxon>
        <taxon>Carnobacteriaceae</taxon>
        <taxon>Alkalibacterium</taxon>
    </lineage>
</organism>
<dbReference type="Proteomes" id="UP000321425">
    <property type="component" value="Unassembled WGS sequence"/>
</dbReference>
<dbReference type="AlphaFoldDB" id="A0A1H7X278"/>
<keyword evidence="5" id="KW-1185">Reference proteome</keyword>
<keyword evidence="1" id="KW-1133">Transmembrane helix</keyword>
<evidence type="ECO:0000313" key="2">
    <source>
        <dbReference type="EMBL" id="GEK90227.1"/>
    </source>
</evidence>
<evidence type="ECO:0000313" key="4">
    <source>
        <dbReference type="Proteomes" id="UP000198548"/>
    </source>
</evidence>
<dbReference type="EMBL" id="FOBL01000044">
    <property type="protein sequence ID" value="SEM27960.1"/>
    <property type="molecule type" value="Genomic_DNA"/>
</dbReference>
<proteinExistence type="predicted"/>
<feature type="transmembrane region" description="Helical" evidence="1">
    <location>
        <begin position="108"/>
        <end position="128"/>
    </location>
</feature>
<sequence length="157" mass="18292">MTKFKNLHYKEKLSNYRRIVKFPTLILLFILTAYEINYLIICSIFVATMIGDLLFYGVLAKDRKYTYSSLMTDALILYAVNFLATVYVTPNVSNYIVNFNAVADNPYIFNIIISLAFIYLFWFVVLLVQKSLSNNKNNWKWKASGLFNSTLKASFLR</sequence>
<feature type="transmembrane region" description="Helical" evidence="1">
    <location>
        <begin position="70"/>
        <end position="88"/>
    </location>
</feature>
<evidence type="ECO:0000313" key="5">
    <source>
        <dbReference type="Proteomes" id="UP000321425"/>
    </source>
</evidence>
<keyword evidence="1" id="KW-0472">Membrane</keyword>
<reference evidence="3 4" key="1">
    <citation type="submission" date="2016-10" db="EMBL/GenBank/DDBJ databases">
        <authorList>
            <person name="de Groot N.N."/>
        </authorList>
    </citation>
    <scope>NUCLEOTIDE SEQUENCE [LARGE SCALE GENOMIC DNA]</scope>
    <source>
        <strain evidence="3 4">DSM 19182</strain>
    </source>
</reference>
<dbReference type="EMBL" id="BJUX01000039">
    <property type="protein sequence ID" value="GEK90227.1"/>
    <property type="molecule type" value="Genomic_DNA"/>
</dbReference>
<dbReference type="Proteomes" id="UP000198548">
    <property type="component" value="Unassembled WGS sequence"/>
</dbReference>
<evidence type="ECO:0000313" key="3">
    <source>
        <dbReference type="EMBL" id="SEM27960.1"/>
    </source>
</evidence>
<name>A0A1H7X278_9LACT</name>
<accession>A0A1H7X278</accession>
<evidence type="ECO:0000256" key="1">
    <source>
        <dbReference type="SAM" id="Phobius"/>
    </source>
</evidence>
<gene>
    <name evidence="2" type="ORF">APU01nite_22660</name>
    <name evidence="3" type="ORF">SAMN04488100_1447</name>
</gene>
<keyword evidence="1" id="KW-0812">Transmembrane</keyword>
<dbReference type="RefSeq" id="WP_091489816.1">
    <property type="nucleotide sequence ID" value="NZ_BJUX01000039.1"/>
</dbReference>
<reference evidence="2 5" key="2">
    <citation type="submission" date="2019-07" db="EMBL/GenBank/DDBJ databases">
        <title>Whole genome shotgun sequence of Alkalibacterium putridalgicola NBRC 103243.</title>
        <authorList>
            <person name="Hosoyama A."/>
            <person name="Uohara A."/>
            <person name="Ohji S."/>
            <person name="Ichikawa N."/>
        </authorList>
    </citation>
    <scope>NUCLEOTIDE SEQUENCE [LARGE SCALE GENOMIC DNA]</scope>
    <source>
        <strain evidence="2 5">NBRC 103243</strain>
    </source>
</reference>